<reference evidence="1 2" key="1">
    <citation type="submission" date="2016-12" db="EMBL/GenBank/DDBJ databases">
        <title>Thioflexothrix psekupsii D3 genome sequencing and assembly.</title>
        <authorList>
            <person name="Fomenkov A."/>
            <person name="Vincze T."/>
            <person name="Grabovich M."/>
            <person name="Anton B.P."/>
            <person name="Dubinina G."/>
            <person name="Orlova M."/>
            <person name="Belousova E."/>
            <person name="Roberts R.J."/>
        </authorList>
    </citation>
    <scope>NUCLEOTIDE SEQUENCE [LARGE SCALE GENOMIC DNA]</scope>
    <source>
        <strain evidence="1">D3</strain>
    </source>
</reference>
<dbReference type="OrthoDB" id="277577at2"/>
<dbReference type="EMBL" id="MSLT01000006">
    <property type="protein sequence ID" value="OUD15647.1"/>
    <property type="molecule type" value="Genomic_DNA"/>
</dbReference>
<sequence length="200" mass="23041">MAFLMSMKGLMNKKLFVVLILLLKLFLFIFLTPMTQANDENKTELDWRQQQVKIIYNLSKFVTWPIDVFTDEHSPFHFCLLGVDSFQFALEELVNLPLRGRPIEFHQIKESTLSENENCQVLFVSQSLSEQWQDILKQLENKPILTVSDMPEFAHQGGMIGLIPTTGRVRFKINVDAARAHGLLIRAPLLKMAQVIHADE</sequence>
<comment type="caution">
    <text evidence="1">The sequence shown here is derived from an EMBL/GenBank/DDBJ whole genome shotgun (WGS) entry which is preliminary data.</text>
</comment>
<evidence type="ECO:0000313" key="2">
    <source>
        <dbReference type="Proteomes" id="UP000194798"/>
    </source>
</evidence>
<dbReference type="Pfam" id="PF13689">
    <property type="entry name" value="DUF4154"/>
    <property type="match status" value="1"/>
</dbReference>
<keyword evidence="2" id="KW-1185">Reference proteome</keyword>
<dbReference type="InterPro" id="IPR025293">
    <property type="entry name" value="YfiR/HmsC-like"/>
</dbReference>
<proteinExistence type="predicted"/>
<dbReference type="AlphaFoldDB" id="A0A251XBX4"/>
<evidence type="ECO:0000313" key="1">
    <source>
        <dbReference type="EMBL" id="OUD15647.1"/>
    </source>
</evidence>
<organism evidence="1 2">
    <name type="scientific">Thioflexithrix psekupsensis</name>
    <dbReference type="NCBI Taxonomy" id="1570016"/>
    <lineage>
        <taxon>Bacteria</taxon>
        <taxon>Pseudomonadati</taxon>
        <taxon>Pseudomonadota</taxon>
        <taxon>Gammaproteobacteria</taxon>
        <taxon>Thiotrichales</taxon>
        <taxon>Thioflexithrix</taxon>
    </lineage>
</organism>
<gene>
    <name evidence="1" type="ORF">TPSD3_03765</name>
</gene>
<accession>A0A251XBX4</accession>
<dbReference type="Proteomes" id="UP000194798">
    <property type="component" value="Unassembled WGS sequence"/>
</dbReference>
<protein>
    <recommendedName>
        <fullName evidence="3">DUF4154 domain-containing protein</fullName>
    </recommendedName>
</protein>
<name>A0A251XBX4_9GAMM</name>
<evidence type="ECO:0008006" key="3">
    <source>
        <dbReference type="Google" id="ProtNLM"/>
    </source>
</evidence>